<sequence>DPAIERWNHMREAAYKHFRFTPRSTWIVFCGLVLVPGTVYYLNSSSDMKYSWDGKRRGESLTGIQVQAQR</sequence>
<accession>A0A067PZY6</accession>
<evidence type="ECO:0000313" key="16">
    <source>
        <dbReference type="Proteomes" id="UP000027265"/>
    </source>
</evidence>
<proteinExistence type="inferred from homology"/>
<dbReference type="InterPro" id="IPR009866">
    <property type="entry name" value="NADH_UbQ_OxRdtase_NDUFB4_su"/>
</dbReference>
<protein>
    <recommendedName>
        <fullName evidence="3">NADH dehydrogenase [ubiquinone] 1 beta subcomplex subunit 4</fullName>
    </recommendedName>
    <alternativeName>
        <fullName evidence="12">Complex I-B15</fullName>
    </alternativeName>
    <alternativeName>
        <fullName evidence="13">NADH-ubiquinone oxidoreductase B15 subunit</fullName>
    </alternativeName>
</protein>
<keyword evidence="10" id="KW-0496">Mitochondrion</keyword>
<comment type="similarity">
    <text evidence="2">Belongs to the complex I NDUFB4 subunit family.</text>
</comment>
<evidence type="ECO:0000256" key="9">
    <source>
        <dbReference type="ARBA" id="ARBA00022989"/>
    </source>
</evidence>
<dbReference type="AlphaFoldDB" id="A0A067PZY6"/>
<evidence type="ECO:0000256" key="12">
    <source>
        <dbReference type="ARBA" id="ARBA00030212"/>
    </source>
</evidence>
<keyword evidence="8" id="KW-0249">Electron transport</keyword>
<evidence type="ECO:0000256" key="10">
    <source>
        <dbReference type="ARBA" id="ARBA00023128"/>
    </source>
</evidence>
<dbReference type="HOGENOM" id="CLU_183941_0_1_1"/>
<evidence type="ECO:0000256" key="4">
    <source>
        <dbReference type="ARBA" id="ARBA00022448"/>
    </source>
</evidence>
<feature type="non-terminal residue" evidence="15">
    <location>
        <position position="1"/>
    </location>
</feature>
<evidence type="ECO:0000313" key="15">
    <source>
        <dbReference type="EMBL" id="KDQ59415.1"/>
    </source>
</evidence>
<dbReference type="STRING" id="933084.A0A067PZY6"/>
<reference evidence="16" key="1">
    <citation type="journal article" date="2014" name="Proc. Natl. Acad. Sci. U.S.A.">
        <title>Extensive sampling of basidiomycete genomes demonstrates inadequacy of the white-rot/brown-rot paradigm for wood decay fungi.</title>
        <authorList>
            <person name="Riley R."/>
            <person name="Salamov A.A."/>
            <person name="Brown D.W."/>
            <person name="Nagy L.G."/>
            <person name="Floudas D."/>
            <person name="Held B.W."/>
            <person name="Levasseur A."/>
            <person name="Lombard V."/>
            <person name="Morin E."/>
            <person name="Otillar R."/>
            <person name="Lindquist E.A."/>
            <person name="Sun H."/>
            <person name="LaButti K.M."/>
            <person name="Schmutz J."/>
            <person name="Jabbour D."/>
            <person name="Luo H."/>
            <person name="Baker S.E."/>
            <person name="Pisabarro A.G."/>
            <person name="Walton J.D."/>
            <person name="Blanchette R.A."/>
            <person name="Henrissat B."/>
            <person name="Martin F."/>
            <person name="Cullen D."/>
            <person name="Hibbett D.S."/>
            <person name="Grigoriev I.V."/>
        </authorList>
    </citation>
    <scope>NUCLEOTIDE SEQUENCE [LARGE SCALE GENOMIC DNA]</scope>
    <source>
        <strain evidence="16">MUCL 33604</strain>
    </source>
</reference>
<keyword evidence="9 14" id="KW-1133">Transmembrane helix</keyword>
<evidence type="ECO:0000256" key="1">
    <source>
        <dbReference type="ARBA" id="ARBA00004434"/>
    </source>
</evidence>
<feature type="transmembrane region" description="Helical" evidence="14">
    <location>
        <begin position="24"/>
        <end position="42"/>
    </location>
</feature>
<evidence type="ECO:0000256" key="11">
    <source>
        <dbReference type="ARBA" id="ARBA00023136"/>
    </source>
</evidence>
<keyword evidence="11 14" id="KW-0472">Membrane</keyword>
<keyword evidence="7" id="KW-0999">Mitochondrion inner membrane</keyword>
<dbReference type="PANTHER" id="PTHR39476">
    <property type="entry name" value="NADH:UBIQUINONE OXIDOREDUCTASE 6.6KD SUBUNIT"/>
    <property type="match status" value="1"/>
</dbReference>
<dbReference type="EMBL" id="KL197715">
    <property type="protein sequence ID" value="KDQ59415.1"/>
    <property type="molecule type" value="Genomic_DNA"/>
</dbReference>
<dbReference type="Proteomes" id="UP000027265">
    <property type="component" value="Unassembled WGS sequence"/>
</dbReference>
<dbReference type="Pfam" id="PF07225">
    <property type="entry name" value="NDUF_B4"/>
    <property type="match status" value="1"/>
</dbReference>
<gene>
    <name evidence="15" type="ORF">JAAARDRAFT_126720</name>
</gene>
<evidence type="ECO:0000256" key="2">
    <source>
        <dbReference type="ARBA" id="ARBA00007260"/>
    </source>
</evidence>
<evidence type="ECO:0000256" key="14">
    <source>
        <dbReference type="SAM" id="Phobius"/>
    </source>
</evidence>
<evidence type="ECO:0000256" key="7">
    <source>
        <dbReference type="ARBA" id="ARBA00022792"/>
    </source>
</evidence>
<evidence type="ECO:0000256" key="6">
    <source>
        <dbReference type="ARBA" id="ARBA00022692"/>
    </source>
</evidence>
<keyword evidence="16" id="KW-1185">Reference proteome</keyword>
<comment type="subcellular location">
    <subcellularLocation>
        <location evidence="1">Mitochondrion inner membrane</location>
        <topology evidence="1">Single-pass membrane protein</topology>
    </subcellularLocation>
</comment>
<keyword evidence="5" id="KW-0679">Respiratory chain</keyword>
<evidence type="ECO:0000256" key="8">
    <source>
        <dbReference type="ARBA" id="ARBA00022982"/>
    </source>
</evidence>
<dbReference type="OrthoDB" id="15108at2759"/>
<organism evidence="15 16">
    <name type="scientific">Jaapia argillacea MUCL 33604</name>
    <dbReference type="NCBI Taxonomy" id="933084"/>
    <lineage>
        <taxon>Eukaryota</taxon>
        <taxon>Fungi</taxon>
        <taxon>Dikarya</taxon>
        <taxon>Basidiomycota</taxon>
        <taxon>Agaricomycotina</taxon>
        <taxon>Agaricomycetes</taxon>
        <taxon>Agaricomycetidae</taxon>
        <taxon>Jaapiales</taxon>
        <taxon>Jaapiaceae</taxon>
        <taxon>Jaapia</taxon>
    </lineage>
</organism>
<dbReference type="PANTHER" id="PTHR39476:SF1">
    <property type="entry name" value="NADH DEHYDROGENASE [UBIQUINONE] 1 BETA SUBCOMPLEX SUBUNIT 4"/>
    <property type="match status" value="1"/>
</dbReference>
<evidence type="ECO:0000256" key="3">
    <source>
        <dbReference type="ARBA" id="ARBA00018681"/>
    </source>
</evidence>
<dbReference type="InParanoid" id="A0A067PZY6"/>
<keyword evidence="4" id="KW-0813">Transport</keyword>
<keyword evidence="6 14" id="KW-0812">Transmembrane</keyword>
<evidence type="ECO:0000256" key="5">
    <source>
        <dbReference type="ARBA" id="ARBA00022660"/>
    </source>
</evidence>
<evidence type="ECO:0000256" key="13">
    <source>
        <dbReference type="ARBA" id="ARBA00030987"/>
    </source>
</evidence>
<dbReference type="GO" id="GO:0005743">
    <property type="term" value="C:mitochondrial inner membrane"/>
    <property type="evidence" value="ECO:0007669"/>
    <property type="project" value="UniProtKB-SubCell"/>
</dbReference>
<name>A0A067PZY6_9AGAM</name>